<evidence type="ECO:0000313" key="10">
    <source>
        <dbReference type="EMBL" id="PTQ41540.1"/>
    </source>
</evidence>
<dbReference type="GO" id="GO:0008608">
    <property type="term" value="P:attachment of spindle microtubules to kinetochore"/>
    <property type="evidence" value="ECO:0007669"/>
    <property type="project" value="UniProtKB-ARBA"/>
</dbReference>
<evidence type="ECO:0000313" key="11">
    <source>
        <dbReference type="Proteomes" id="UP000244005"/>
    </source>
</evidence>
<protein>
    <recommendedName>
        <fullName evidence="9">Kinesin motor domain-containing protein</fullName>
    </recommendedName>
</protein>
<evidence type="ECO:0000256" key="1">
    <source>
        <dbReference type="ARBA" id="ARBA00007310"/>
    </source>
</evidence>
<organism evidence="10 11">
    <name type="scientific">Marchantia polymorpha</name>
    <name type="common">Common liverwort</name>
    <name type="synonym">Marchantia aquatica</name>
    <dbReference type="NCBI Taxonomy" id="3197"/>
    <lineage>
        <taxon>Eukaryota</taxon>
        <taxon>Viridiplantae</taxon>
        <taxon>Streptophyta</taxon>
        <taxon>Embryophyta</taxon>
        <taxon>Marchantiophyta</taxon>
        <taxon>Marchantiopsida</taxon>
        <taxon>Marchantiidae</taxon>
        <taxon>Marchantiales</taxon>
        <taxon>Marchantiaceae</taxon>
        <taxon>Marchantia</taxon>
    </lineage>
</organism>
<dbReference type="FunFam" id="3.40.850.10:FF:000026">
    <property type="entry name" value="Centromere-associated protein E"/>
    <property type="match status" value="1"/>
</dbReference>
<dbReference type="GO" id="GO:0007018">
    <property type="term" value="P:microtubule-based movement"/>
    <property type="evidence" value="ECO:0007669"/>
    <property type="project" value="InterPro"/>
</dbReference>
<dbReference type="GO" id="GO:0000779">
    <property type="term" value="C:condensed chromosome, centromeric region"/>
    <property type="evidence" value="ECO:0007669"/>
    <property type="project" value="UniProtKB-ARBA"/>
</dbReference>
<dbReference type="GO" id="GO:0000226">
    <property type="term" value="P:microtubule cytoskeleton organization"/>
    <property type="evidence" value="ECO:0007669"/>
    <property type="project" value="UniProtKB-ARBA"/>
</dbReference>
<dbReference type="InterPro" id="IPR027417">
    <property type="entry name" value="P-loop_NTPase"/>
</dbReference>
<evidence type="ECO:0000256" key="5">
    <source>
        <dbReference type="ARBA" id="ARBA00023175"/>
    </source>
</evidence>
<accession>A0A2R6X612</accession>
<evidence type="ECO:0000259" key="9">
    <source>
        <dbReference type="PROSITE" id="PS50067"/>
    </source>
</evidence>
<keyword evidence="3 6" id="KW-0067">ATP-binding</keyword>
<feature type="domain" description="Kinesin motor" evidence="9">
    <location>
        <begin position="3"/>
        <end position="336"/>
    </location>
</feature>
<dbReference type="GO" id="GO:0043515">
    <property type="term" value="F:kinetochore binding"/>
    <property type="evidence" value="ECO:0007669"/>
    <property type="project" value="UniProtKB-ARBA"/>
</dbReference>
<dbReference type="InterPro" id="IPR001752">
    <property type="entry name" value="Kinesin_motor_dom"/>
</dbReference>
<feature type="compositionally biased region" description="Polar residues" evidence="8">
    <location>
        <begin position="1577"/>
        <end position="1593"/>
    </location>
</feature>
<dbReference type="OrthoDB" id="3176171at2759"/>
<name>A0A2R6X612_MARPO</name>
<feature type="coiled-coil region" evidence="7">
    <location>
        <begin position="372"/>
        <end position="420"/>
    </location>
</feature>
<dbReference type="Pfam" id="PF00225">
    <property type="entry name" value="Kinesin"/>
    <property type="match status" value="1"/>
</dbReference>
<keyword evidence="4 7" id="KW-0175">Coiled coil</keyword>
<feature type="binding site" evidence="6">
    <location>
        <begin position="87"/>
        <end position="94"/>
    </location>
    <ligand>
        <name>ATP</name>
        <dbReference type="ChEBI" id="CHEBI:30616"/>
    </ligand>
</feature>
<reference evidence="11" key="1">
    <citation type="journal article" date="2017" name="Cell">
        <title>Insights into land plant evolution garnered from the Marchantia polymorpha genome.</title>
        <authorList>
            <person name="Bowman J.L."/>
            <person name="Kohchi T."/>
            <person name="Yamato K.T."/>
            <person name="Jenkins J."/>
            <person name="Shu S."/>
            <person name="Ishizaki K."/>
            <person name="Yamaoka S."/>
            <person name="Nishihama R."/>
            <person name="Nakamura Y."/>
            <person name="Berger F."/>
            <person name="Adam C."/>
            <person name="Aki S.S."/>
            <person name="Althoff F."/>
            <person name="Araki T."/>
            <person name="Arteaga-Vazquez M.A."/>
            <person name="Balasubrmanian S."/>
            <person name="Barry K."/>
            <person name="Bauer D."/>
            <person name="Boehm C.R."/>
            <person name="Briginshaw L."/>
            <person name="Caballero-Perez J."/>
            <person name="Catarino B."/>
            <person name="Chen F."/>
            <person name="Chiyoda S."/>
            <person name="Chovatia M."/>
            <person name="Davies K.M."/>
            <person name="Delmans M."/>
            <person name="Demura T."/>
            <person name="Dierschke T."/>
            <person name="Dolan L."/>
            <person name="Dorantes-Acosta A.E."/>
            <person name="Eklund D.M."/>
            <person name="Florent S.N."/>
            <person name="Flores-Sandoval E."/>
            <person name="Fujiyama A."/>
            <person name="Fukuzawa H."/>
            <person name="Galik B."/>
            <person name="Grimanelli D."/>
            <person name="Grimwood J."/>
            <person name="Grossniklaus U."/>
            <person name="Hamada T."/>
            <person name="Haseloff J."/>
            <person name="Hetherington A.J."/>
            <person name="Higo A."/>
            <person name="Hirakawa Y."/>
            <person name="Hundley H.N."/>
            <person name="Ikeda Y."/>
            <person name="Inoue K."/>
            <person name="Inoue S.I."/>
            <person name="Ishida S."/>
            <person name="Jia Q."/>
            <person name="Kakita M."/>
            <person name="Kanazawa T."/>
            <person name="Kawai Y."/>
            <person name="Kawashima T."/>
            <person name="Kennedy M."/>
            <person name="Kinose K."/>
            <person name="Kinoshita T."/>
            <person name="Kohara Y."/>
            <person name="Koide E."/>
            <person name="Komatsu K."/>
            <person name="Kopischke S."/>
            <person name="Kubo M."/>
            <person name="Kyozuka J."/>
            <person name="Lagercrantz U."/>
            <person name="Lin S.S."/>
            <person name="Lindquist E."/>
            <person name="Lipzen A.M."/>
            <person name="Lu C.W."/>
            <person name="De Luna E."/>
            <person name="Martienssen R.A."/>
            <person name="Minamino N."/>
            <person name="Mizutani M."/>
            <person name="Mizutani M."/>
            <person name="Mochizuki N."/>
            <person name="Monte I."/>
            <person name="Mosher R."/>
            <person name="Nagasaki H."/>
            <person name="Nakagami H."/>
            <person name="Naramoto S."/>
            <person name="Nishitani K."/>
            <person name="Ohtani M."/>
            <person name="Okamoto T."/>
            <person name="Okumura M."/>
            <person name="Phillips J."/>
            <person name="Pollak B."/>
            <person name="Reinders A."/>
            <person name="Rovekamp M."/>
            <person name="Sano R."/>
            <person name="Sawa S."/>
            <person name="Schmid M.W."/>
            <person name="Shirakawa M."/>
            <person name="Solano R."/>
            <person name="Spunde A."/>
            <person name="Suetsugu N."/>
            <person name="Sugano S."/>
            <person name="Sugiyama A."/>
            <person name="Sun R."/>
            <person name="Suzuki Y."/>
            <person name="Takenaka M."/>
            <person name="Takezawa D."/>
            <person name="Tomogane H."/>
            <person name="Tsuzuki M."/>
            <person name="Ueda T."/>
            <person name="Umeda M."/>
            <person name="Ward J.M."/>
            <person name="Watanabe Y."/>
            <person name="Yazaki K."/>
            <person name="Yokoyama R."/>
            <person name="Yoshitake Y."/>
            <person name="Yotsui I."/>
            <person name="Zachgo S."/>
            <person name="Schmutz J."/>
        </authorList>
    </citation>
    <scope>NUCLEOTIDE SEQUENCE [LARGE SCALE GENOMIC DNA]</scope>
    <source>
        <strain evidence="11">Tak-1</strain>
    </source>
</reference>
<dbReference type="SMART" id="SM00129">
    <property type="entry name" value="KISc"/>
    <property type="match status" value="1"/>
</dbReference>
<dbReference type="CDD" id="cd01374">
    <property type="entry name" value="KISc_CENP_E"/>
    <property type="match status" value="1"/>
</dbReference>
<dbReference type="GO" id="GO:0140694">
    <property type="term" value="P:membraneless organelle assembly"/>
    <property type="evidence" value="ECO:0007669"/>
    <property type="project" value="UniProtKB-ARBA"/>
</dbReference>
<sequence>MEKICVAIRVRPPTKPESQSAKGHKWRVGPHNVALYSTLGTPVNGQSYSFDHVYGTESKNADIYRGLTKDVIMSALSGFNGTVFAYGQTSSGKTYTMKGTPADPGIIRLAVHDVFSKIQEVASREFLIRVSYMEIYNEEINDLFAPENRRLQIHENLEKGIFVAGLREEIVDSPEQVFNLLEFGESHRHFGETNMNLYSSRSHTIFRMVIESRDMTQDGLEVDSNSDAVRVSALNLVDLAGSERIAKTGAGGVRLKEGTHINKSLMTLGTVINKLSEGPGKQGGHIPYRDSKLTRILQPALGGNAKTAMICTVTPDEIHIDETRGTLQFASRAKKVTNCAQVNEILTDAALLKRQTREIEDLRSKLQGLPQSEHLEKEILNLRNELLKYELEKERLFLELQEEKKAQIDRERRIKEQEQKIENLSTLFMSSNVDDRDNEKQAKKVNRRETWCPRQLNSDLSAQDFSWKLAGKHIEDEAMDNILYSMRRDRHFDLPPAFDTLVDDEAWNDSNAIEEPPPPTDFENIADEDTWMSLNKGHTTSSTVFTSSFFERSRSSGGNSEAEKLASLEADLKNLQEKYEDLRRNFDLKLQESTTELVLDVENSKKRLEKVLEENGSLRSDLRKMRSENAALTHELNAQLESQRRLRSAVEDVECEMDAARLLTSSLQGILVDSLHVQAVVVQNIQECFATSPPKGRVGNSAIDYKAKKVRERRALVENSVQKCRDICADVDVAVQNRLAQLNIGSERSLEAHAYDSGRQVMEKNPTHSVPDTRDAQTQAMFGPRNNGSDAQSSSPCELTYCGGCVSSALSAGNMHDFEQGSLSKEQNLKCECDLIAETHSRVMKLLRGSVGGNDYLSHVGRDRLTSVKCAVDMGFASFSPDCTEVDAKSSLHISTHKHSTPSVHQAGLDGEEPESIWRDFISCPHIGCSFGTLGRNCDRCGHQERAFIGENQIPLAMSNLCRHILKLLNPSLKLEDVRSEGGVRDVPVIEDINLKARLASAKVLTSWLFEELRSILAHDVHCLKSHVKERGSVGLLMEGLQVMLLENASLAIGLMQATCQDENSMNDLILRLQGLKDVFNTVPTVEAELTKAGMETEKHEQTETPIQITQVAAPKEQTFSTISSMDASTKISPGAVPARVLKLEGVEEMLGELLQYSMLRLLNREQQMVKGSTLFIVLTVGLQPTSIFSDGPLQLQLCVENIKEIGSAGRSDHQSDSLKPGEMFRQQPSPGLQSGTCVAMTGAVRRVRTKKHEVTAADMQTWNIGGNCDQKQLEVSNCDQYPKAKTIQQFTWRTIDSEEKLRDQLLIEVERVKELERSLASSEMEVVELKIELEDLRSRMQMCEVTTQHGTEFQFELELEALKIQCENYEEEIRLILEQVPTVDDDLRRERKLIEVTEENVFLRNCLTKAEKRLSRRKARRTTSTTTTHTRVSEENLKDEDVAVSFSRVHHAGSPVKVDGQTILSPVVNSVDRPRHGEICDQDLKVSGLLREVEMLREQLATQDIKPTPQKPSYSVVDAQAREYDGASKPDICKTDKGNITPHDFPRSVRSALGELELNGRNANAACRNPKRRRQQSVNEYSSNKENLVNYR</sequence>
<keyword evidence="11" id="KW-1185">Reference proteome</keyword>
<dbReference type="GO" id="GO:0008017">
    <property type="term" value="F:microtubule binding"/>
    <property type="evidence" value="ECO:0007669"/>
    <property type="project" value="InterPro"/>
</dbReference>
<dbReference type="EMBL" id="KZ772706">
    <property type="protein sequence ID" value="PTQ41540.1"/>
    <property type="molecule type" value="Genomic_DNA"/>
</dbReference>
<dbReference type="PRINTS" id="PR00380">
    <property type="entry name" value="KINESINHEAVY"/>
</dbReference>
<keyword evidence="2 6" id="KW-0547">Nucleotide-binding</keyword>
<evidence type="ECO:0000256" key="3">
    <source>
        <dbReference type="ARBA" id="ARBA00022840"/>
    </source>
</evidence>
<dbReference type="InterPro" id="IPR036961">
    <property type="entry name" value="Kinesin_motor_dom_sf"/>
</dbReference>
<feature type="coiled-coil region" evidence="7">
    <location>
        <begin position="1296"/>
        <end position="1380"/>
    </location>
</feature>
<comment type="similarity">
    <text evidence="1">Belongs to the TRAFAC class myosin-kinesin ATPase superfamily. Kinesin family. KIN-7 subfamily.</text>
</comment>
<feature type="compositionally biased region" description="Basic and acidic residues" evidence="8">
    <location>
        <begin position="762"/>
        <end position="775"/>
    </location>
</feature>
<dbReference type="Gramene" id="Mp6g03980.1">
    <property type="protein sequence ID" value="Mp6g03980.1.cds"/>
    <property type="gene ID" value="Mp6g03980"/>
</dbReference>
<dbReference type="PROSITE" id="PS50067">
    <property type="entry name" value="KINESIN_MOTOR_2"/>
    <property type="match status" value="1"/>
</dbReference>
<keyword evidence="5 6" id="KW-0505">Motor protein</keyword>
<feature type="region of interest" description="Disordered" evidence="8">
    <location>
        <begin position="1568"/>
        <end position="1593"/>
    </location>
</feature>
<evidence type="ECO:0000256" key="4">
    <source>
        <dbReference type="ARBA" id="ARBA00023054"/>
    </source>
</evidence>
<evidence type="ECO:0000256" key="2">
    <source>
        <dbReference type="ARBA" id="ARBA00022741"/>
    </source>
</evidence>
<feature type="coiled-coil region" evidence="7">
    <location>
        <begin position="558"/>
        <end position="628"/>
    </location>
</feature>
<dbReference type="PANTHER" id="PTHR47968">
    <property type="entry name" value="CENTROMERE PROTEIN E"/>
    <property type="match status" value="1"/>
</dbReference>
<evidence type="ECO:0000256" key="7">
    <source>
        <dbReference type="SAM" id="Coils"/>
    </source>
</evidence>
<dbReference type="GO" id="GO:0042327">
    <property type="term" value="P:positive regulation of phosphorylation"/>
    <property type="evidence" value="ECO:0007669"/>
    <property type="project" value="UniProtKB-ARBA"/>
</dbReference>
<dbReference type="Proteomes" id="UP000244005">
    <property type="component" value="Unassembled WGS sequence"/>
</dbReference>
<dbReference type="InterPro" id="IPR027640">
    <property type="entry name" value="Kinesin-like_fam"/>
</dbReference>
<dbReference type="GO" id="GO:0033044">
    <property type="term" value="P:regulation of chromosome organization"/>
    <property type="evidence" value="ECO:0007669"/>
    <property type="project" value="UniProtKB-ARBA"/>
</dbReference>
<dbReference type="PANTHER" id="PTHR47968:SF75">
    <property type="entry name" value="CENTROMERE-ASSOCIATED PROTEIN E"/>
    <property type="match status" value="1"/>
</dbReference>
<dbReference type="Gene3D" id="3.40.850.10">
    <property type="entry name" value="Kinesin motor domain"/>
    <property type="match status" value="1"/>
</dbReference>
<feature type="region of interest" description="Disordered" evidence="8">
    <location>
        <begin position="762"/>
        <end position="791"/>
    </location>
</feature>
<gene>
    <name evidence="10" type="ORF">MARPO_0034s0119</name>
</gene>
<dbReference type="GO" id="GO:0003777">
    <property type="term" value="F:microtubule motor activity"/>
    <property type="evidence" value="ECO:0007669"/>
    <property type="project" value="InterPro"/>
</dbReference>
<proteinExistence type="inferred from homology"/>
<feature type="compositionally biased region" description="Polar residues" evidence="8">
    <location>
        <begin position="776"/>
        <end position="791"/>
    </location>
</feature>
<dbReference type="GO" id="GO:0005524">
    <property type="term" value="F:ATP binding"/>
    <property type="evidence" value="ECO:0007669"/>
    <property type="project" value="UniProtKB-UniRule"/>
</dbReference>
<evidence type="ECO:0000256" key="6">
    <source>
        <dbReference type="PROSITE-ProRule" id="PRU00283"/>
    </source>
</evidence>
<dbReference type="SUPFAM" id="SSF52540">
    <property type="entry name" value="P-loop containing nucleoside triphosphate hydrolases"/>
    <property type="match status" value="1"/>
</dbReference>
<dbReference type="GO" id="GO:1901987">
    <property type="term" value="P:regulation of cell cycle phase transition"/>
    <property type="evidence" value="ECO:0007669"/>
    <property type="project" value="UniProtKB-ARBA"/>
</dbReference>
<evidence type="ECO:0000256" key="8">
    <source>
        <dbReference type="SAM" id="MobiDB-lite"/>
    </source>
</evidence>
<dbReference type="GO" id="GO:0000278">
    <property type="term" value="P:mitotic cell cycle"/>
    <property type="evidence" value="ECO:0007669"/>
    <property type="project" value="UniProtKB-ARBA"/>
</dbReference>